<feature type="region of interest" description="Disordered" evidence="1">
    <location>
        <begin position="61"/>
        <end position="90"/>
    </location>
</feature>
<dbReference type="Pfam" id="PF00188">
    <property type="entry name" value="CAP"/>
    <property type="match status" value="1"/>
</dbReference>
<feature type="chain" id="PRO_5046082732" evidence="2">
    <location>
        <begin position="35"/>
        <end position="215"/>
    </location>
</feature>
<keyword evidence="2" id="KW-0732">Signal</keyword>
<gene>
    <name evidence="4" type="ORF">AB0E65_28740</name>
</gene>
<feature type="domain" description="SCP" evidence="3">
    <location>
        <begin position="94"/>
        <end position="206"/>
    </location>
</feature>
<keyword evidence="5" id="KW-1185">Reference proteome</keyword>
<dbReference type="RefSeq" id="WP_159105701.1">
    <property type="nucleotide sequence ID" value="NZ_BEVZ01000006.1"/>
</dbReference>
<evidence type="ECO:0000256" key="2">
    <source>
        <dbReference type="SAM" id="SignalP"/>
    </source>
</evidence>
<dbReference type="Gene3D" id="3.40.33.10">
    <property type="entry name" value="CAP"/>
    <property type="match status" value="1"/>
</dbReference>
<name>A0ABV2YR09_9ACTN</name>
<dbReference type="EMBL" id="JBEZUR010000087">
    <property type="protein sequence ID" value="MEU3558161.1"/>
    <property type="molecule type" value="Genomic_DNA"/>
</dbReference>
<dbReference type="SUPFAM" id="SSF55797">
    <property type="entry name" value="PR-1-like"/>
    <property type="match status" value="1"/>
</dbReference>
<evidence type="ECO:0000259" key="3">
    <source>
        <dbReference type="Pfam" id="PF00188"/>
    </source>
</evidence>
<dbReference type="CDD" id="cd05379">
    <property type="entry name" value="CAP_bacterial"/>
    <property type="match status" value="1"/>
</dbReference>
<accession>A0ABV2YR09</accession>
<evidence type="ECO:0000313" key="5">
    <source>
        <dbReference type="Proteomes" id="UP001550850"/>
    </source>
</evidence>
<evidence type="ECO:0000313" key="4">
    <source>
        <dbReference type="EMBL" id="MEU3558161.1"/>
    </source>
</evidence>
<dbReference type="Proteomes" id="UP001550850">
    <property type="component" value="Unassembled WGS sequence"/>
</dbReference>
<reference evidence="4 5" key="1">
    <citation type="submission" date="2024-06" db="EMBL/GenBank/DDBJ databases">
        <title>The Natural Products Discovery Center: Release of the First 8490 Sequenced Strains for Exploring Actinobacteria Biosynthetic Diversity.</title>
        <authorList>
            <person name="Kalkreuter E."/>
            <person name="Kautsar S.A."/>
            <person name="Yang D."/>
            <person name="Bader C.D."/>
            <person name="Teijaro C.N."/>
            <person name="Fluegel L."/>
            <person name="Davis C.M."/>
            <person name="Simpson J.R."/>
            <person name="Lauterbach L."/>
            <person name="Steele A.D."/>
            <person name="Gui C."/>
            <person name="Meng S."/>
            <person name="Li G."/>
            <person name="Viehrig K."/>
            <person name="Ye F."/>
            <person name="Su P."/>
            <person name="Kiefer A.F."/>
            <person name="Nichols A."/>
            <person name="Cepeda A.J."/>
            <person name="Yan W."/>
            <person name="Fan B."/>
            <person name="Jiang Y."/>
            <person name="Adhikari A."/>
            <person name="Zheng C.-J."/>
            <person name="Schuster L."/>
            <person name="Cowan T.M."/>
            <person name="Smanski M.J."/>
            <person name="Chevrette M.G."/>
            <person name="De Carvalho L.P.S."/>
            <person name="Shen B."/>
        </authorList>
    </citation>
    <scope>NUCLEOTIDE SEQUENCE [LARGE SCALE GENOMIC DNA]</scope>
    <source>
        <strain evidence="4 5">NPDC038104</strain>
    </source>
</reference>
<comment type="caution">
    <text evidence="4">The sequence shown here is derived from an EMBL/GenBank/DDBJ whole genome shotgun (WGS) entry which is preliminary data.</text>
</comment>
<proteinExistence type="predicted"/>
<dbReference type="PANTHER" id="PTHR31157:SF1">
    <property type="entry name" value="SCP DOMAIN-CONTAINING PROTEIN"/>
    <property type="match status" value="1"/>
</dbReference>
<dbReference type="InterPro" id="IPR035940">
    <property type="entry name" value="CAP_sf"/>
</dbReference>
<feature type="signal peptide" evidence="2">
    <location>
        <begin position="1"/>
        <end position="34"/>
    </location>
</feature>
<dbReference type="InterPro" id="IPR014044">
    <property type="entry name" value="CAP_dom"/>
</dbReference>
<evidence type="ECO:0000256" key="1">
    <source>
        <dbReference type="SAM" id="MobiDB-lite"/>
    </source>
</evidence>
<organism evidence="4 5">
    <name type="scientific">Streptomyces fragilis</name>
    <dbReference type="NCBI Taxonomy" id="67301"/>
    <lineage>
        <taxon>Bacteria</taxon>
        <taxon>Bacillati</taxon>
        <taxon>Actinomycetota</taxon>
        <taxon>Actinomycetes</taxon>
        <taxon>Kitasatosporales</taxon>
        <taxon>Streptomycetaceae</taxon>
        <taxon>Streptomyces</taxon>
    </lineage>
</organism>
<feature type="region of interest" description="Disordered" evidence="1">
    <location>
        <begin position="133"/>
        <end position="159"/>
    </location>
</feature>
<protein>
    <submittedName>
        <fullName evidence="4">CAP domain-containing protein</fullName>
    </submittedName>
</protein>
<dbReference type="PANTHER" id="PTHR31157">
    <property type="entry name" value="SCP DOMAIN-CONTAINING PROTEIN"/>
    <property type="match status" value="1"/>
</dbReference>
<sequence>MLAKGDEMVGLRRAGATVRIALAMAALMATPSWAGQPVAEPPPPRHEQFWTPHQPVPWLLGGEHGRPRRPGEGIAPWRPHPQSPGRASARSRVLSAVNRHRARAGCPPVAGRRALHRAARGHSAYLSRIGRLSHRGRDGSSPWGRVQATGYRPGPVGENVVAGPAGPRQAVRSWMRSAPHRAVILNCRYTHAGVGVVRGRGGPWWTLVMASGRRG</sequence>